<feature type="domain" description="Luciferase-like" evidence="1">
    <location>
        <begin position="12"/>
        <end position="265"/>
    </location>
</feature>
<dbReference type="InterPro" id="IPR050766">
    <property type="entry name" value="Bact_Lucif_Oxidored"/>
</dbReference>
<dbReference type="Pfam" id="PF00296">
    <property type="entry name" value="Bac_luciferase"/>
    <property type="match status" value="1"/>
</dbReference>
<sequence length="296" mass="31348">MTSETREAFGRVGIWSGALHGARAHDAGKEAIADAVAELEELGYGTLWIGGSPSPDDAAAVVAATRTVTVATGILSIWDHTAEEVAARIAAIDASARGRFVLGLGVSHGPMVPQYTKPYSAMVDYLDALDAATPPVNPGHRVLAALGPKMLKLAADRALGAHPYLVTTEHTAEAREVLGPDALLAPELSVVLDTDLDRARTTARNMLAMYLQLPNYTDNLLRLGFTDSDFEGGGSVRLLDALFALGDAERVRARTREYLDAGADHVALQVLTADEGGAGLPRAEWRQLAEVFADDL</sequence>
<evidence type="ECO:0000259" key="1">
    <source>
        <dbReference type="Pfam" id="PF00296"/>
    </source>
</evidence>
<dbReference type="NCBIfam" id="TIGR03620">
    <property type="entry name" value="F420_MSMEG_4141"/>
    <property type="match status" value="1"/>
</dbReference>
<keyword evidence="3" id="KW-1185">Reference proteome</keyword>
<dbReference type="InterPro" id="IPR019922">
    <property type="entry name" value="Lucif-like_OxRdatse_MSMEG_4141"/>
</dbReference>
<protein>
    <submittedName>
        <fullName evidence="2">Probable F420-dependent oxidoreductase, MSMEG_4141 family</fullName>
    </submittedName>
</protein>
<dbReference type="PANTHER" id="PTHR30137:SF18">
    <property type="entry name" value="CONSERVED PROTEIN"/>
    <property type="match status" value="1"/>
</dbReference>
<organism evidence="2 3">
    <name type="scientific">Streptomyces prasinopilosus</name>
    <dbReference type="NCBI Taxonomy" id="67344"/>
    <lineage>
        <taxon>Bacteria</taxon>
        <taxon>Bacillati</taxon>
        <taxon>Actinomycetota</taxon>
        <taxon>Actinomycetes</taxon>
        <taxon>Kitasatosporales</taxon>
        <taxon>Streptomycetaceae</taxon>
        <taxon>Streptomyces</taxon>
    </lineage>
</organism>
<dbReference type="RefSeq" id="WP_055571618.1">
    <property type="nucleotide sequence ID" value="NZ_FMZK01000006.1"/>
</dbReference>
<accession>A0A1G6T7F6</accession>
<evidence type="ECO:0000313" key="3">
    <source>
        <dbReference type="Proteomes" id="UP000182100"/>
    </source>
</evidence>
<proteinExistence type="predicted"/>
<dbReference type="SUPFAM" id="SSF51679">
    <property type="entry name" value="Bacterial luciferase-like"/>
    <property type="match status" value="1"/>
</dbReference>
<dbReference type="Proteomes" id="UP000182100">
    <property type="component" value="Unassembled WGS sequence"/>
</dbReference>
<dbReference type="PANTHER" id="PTHR30137">
    <property type="entry name" value="LUCIFERASE-LIKE MONOOXYGENASE"/>
    <property type="match status" value="1"/>
</dbReference>
<dbReference type="STRING" id="67344.SAMN05216505_10642"/>
<evidence type="ECO:0000313" key="2">
    <source>
        <dbReference type="EMBL" id="SDD24325.1"/>
    </source>
</evidence>
<dbReference type="InterPro" id="IPR036661">
    <property type="entry name" value="Luciferase-like_sf"/>
</dbReference>
<dbReference type="AlphaFoldDB" id="A0A1G6T7F6"/>
<dbReference type="EMBL" id="FMZK01000006">
    <property type="protein sequence ID" value="SDD24325.1"/>
    <property type="molecule type" value="Genomic_DNA"/>
</dbReference>
<gene>
    <name evidence="2" type="ORF">SAMN05216505_10642</name>
</gene>
<dbReference type="Gene3D" id="3.20.20.30">
    <property type="entry name" value="Luciferase-like domain"/>
    <property type="match status" value="1"/>
</dbReference>
<dbReference type="InterPro" id="IPR011251">
    <property type="entry name" value="Luciferase-like_dom"/>
</dbReference>
<dbReference type="GO" id="GO:0016705">
    <property type="term" value="F:oxidoreductase activity, acting on paired donors, with incorporation or reduction of molecular oxygen"/>
    <property type="evidence" value="ECO:0007669"/>
    <property type="project" value="InterPro"/>
</dbReference>
<dbReference type="GO" id="GO:0005829">
    <property type="term" value="C:cytosol"/>
    <property type="evidence" value="ECO:0007669"/>
    <property type="project" value="TreeGrafter"/>
</dbReference>
<name>A0A1G6T7F6_9ACTN</name>
<reference evidence="3" key="1">
    <citation type="submission" date="2016-10" db="EMBL/GenBank/DDBJ databases">
        <authorList>
            <person name="Varghese N."/>
            <person name="Submissions S."/>
        </authorList>
    </citation>
    <scope>NUCLEOTIDE SEQUENCE [LARGE SCALE GENOMIC DNA]</scope>
    <source>
        <strain evidence="3">CGMCC 4.3504</strain>
    </source>
</reference>